<dbReference type="OrthoDB" id="2532955at2759"/>
<accession>A0A6A5ZC14</accession>
<proteinExistence type="predicted"/>
<evidence type="ECO:0000313" key="3">
    <source>
        <dbReference type="Proteomes" id="UP000799770"/>
    </source>
</evidence>
<organism evidence="2 3">
    <name type="scientific">Lophiotrema nucula</name>
    <dbReference type="NCBI Taxonomy" id="690887"/>
    <lineage>
        <taxon>Eukaryota</taxon>
        <taxon>Fungi</taxon>
        <taxon>Dikarya</taxon>
        <taxon>Ascomycota</taxon>
        <taxon>Pezizomycotina</taxon>
        <taxon>Dothideomycetes</taxon>
        <taxon>Pleosporomycetidae</taxon>
        <taxon>Pleosporales</taxon>
        <taxon>Lophiotremataceae</taxon>
        <taxon>Lophiotrema</taxon>
    </lineage>
</organism>
<gene>
    <name evidence="2" type="ORF">BDV96DRAFT_574889</name>
</gene>
<evidence type="ECO:0000313" key="2">
    <source>
        <dbReference type="EMBL" id="KAF2115971.1"/>
    </source>
</evidence>
<reference evidence="2" key="1">
    <citation type="journal article" date="2020" name="Stud. Mycol.">
        <title>101 Dothideomycetes genomes: a test case for predicting lifestyles and emergence of pathogens.</title>
        <authorList>
            <person name="Haridas S."/>
            <person name="Albert R."/>
            <person name="Binder M."/>
            <person name="Bloem J."/>
            <person name="Labutti K."/>
            <person name="Salamov A."/>
            <person name="Andreopoulos B."/>
            <person name="Baker S."/>
            <person name="Barry K."/>
            <person name="Bills G."/>
            <person name="Bluhm B."/>
            <person name="Cannon C."/>
            <person name="Castanera R."/>
            <person name="Culley D."/>
            <person name="Daum C."/>
            <person name="Ezra D."/>
            <person name="Gonzalez J."/>
            <person name="Henrissat B."/>
            <person name="Kuo A."/>
            <person name="Liang C."/>
            <person name="Lipzen A."/>
            <person name="Lutzoni F."/>
            <person name="Magnuson J."/>
            <person name="Mondo S."/>
            <person name="Nolan M."/>
            <person name="Ohm R."/>
            <person name="Pangilinan J."/>
            <person name="Park H.-J."/>
            <person name="Ramirez L."/>
            <person name="Alfaro M."/>
            <person name="Sun H."/>
            <person name="Tritt A."/>
            <person name="Yoshinaga Y."/>
            <person name="Zwiers L.-H."/>
            <person name="Turgeon B."/>
            <person name="Goodwin S."/>
            <person name="Spatafora J."/>
            <person name="Crous P."/>
            <person name="Grigoriev I."/>
        </authorList>
    </citation>
    <scope>NUCLEOTIDE SEQUENCE</scope>
    <source>
        <strain evidence="2">CBS 627.86</strain>
    </source>
</reference>
<feature type="compositionally biased region" description="Polar residues" evidence="1">
    <location>
        <begin position="12"/>
        <end position="26"/>
    </location>
</feature>
<sequence length="74" mass="8296">MVASLTTTTITNHSLTGPTHNTNWCLKSSPQRPADLARLEDYTDPNWLCRHASYDPQSPLTANSNIKFFIPSHI</sequence>
<feature type="compositionally biased region" description="Low complexity" evidence="1">
    <location>
        <begin position="1"/>
        <end position="11"/>
    </location>
</feature>
<dbReference type="Proteomes" id="UP000799770">
    <property type="component" value="Unassembled WGS sequence"/>
</dbReference>
<dbReference type="AlphaFoldDB" id="A0A6A5ZC14"/>
<dbReference type="EMBL" id="ML977322">
    <property type="protein sequence ID" value="KAF2115971.1"/>
    <property type="molecule type" value="Genomic_DNA"/>
</dbReference>
<keyword evidence="3" id="KW-1185">Reference proteome</keyword>
<protein>
    <submittedName>
        <fullName evidence="2">Uncharacterized protein</fullName>
    </submittedName>
</protein>
<feature type="region of interest" description="Disordered" evidence="1">
    <location>
        <begin position="1"/>
        <end position="26"/>
    </location>
</feature>
<evidence type="ECO:0000256" key="1">
    <source>
        <dbReference type="SAM" id="MobiDB-lite"/>
    </source>
</evidence>
<name>A0A6A5ZC14_9PLEO</name>